<dbReference type="Pfam" id="PF02604">
    <property type="entry name" value="PhdYeFM_antitox"/>
    <property type="match status" value="1"/>
</dbReference>
<name>A0A2I6S7S1_9RHOO</name>
<evidence type="ECO:0000313" key="3">
    <source>
        <dbReference type="EMBL" id="AUN95288.1"/>
    </source>
</evidence>
<evidence type="ECO:0000256" key="1">
    <source>
        <dbReference type="ARBA" id="ARBA00009981"/>
    </source>
</evidence>
<dbReference type="InterPro" id="IPR006442">
    <property type="entry name" value="Antitoxin_Phd/YefM"/>
</dbReference>
<protein>
    <recommendedName>
        <fullName evidence="2">Antitoxin</fullName>
    </recommendedName>
</protein>
<dbReference type="NCBIfam" id="TIGR01552">
    <property type="entry name" value="phd_fam"/>
    <property type="match status" value="1"/>
</dbReference>
<accession>A0A2I6S7S1</accession>
<evidence type="ECO:0000256" key="2">
    <source>
        <dbReference type="RuleBase" id="RU362080"/>
    </source>
</evidence>
<dbReference type="KEGG" id="atw:C0099_10315"/>
<dbReference type="AlphaFoldDB" id="A0A2I6S7S1"/>
<dbReference type="OrthoDB" id="8909832at2"/>
<dbReference type="EMBL" id="CP025682">
    <property type="protein sequence ID" value="AUN95288.1"/>
    <property type="molecule type" value="Genomic_DNA"/>
</dbReference>
<evidence type="ECO:0000313" key="4">
    <source>
        <dbReference type="Proteomes" id="UP000242205"/>
    </source>
</evidence>
<sequence>MTQALELGDIDSLPRTPASDVKRLGWRGVMKSVGQSGKIVVTNHNQPEAVILSTEEYAAIVRALARNSDEAALEALRHRFDERLAALDAVGAADRLRTLARAPARLHGRVKAGRPD</sequence>
<comment type="similarity">
    <text evidence="1 2">Belongs to the phD/YefM antitoxin family.</text>
</comment>
<reference evidence="3 4" key="1">
    <citation type="submission" date="2018-01" db="EMBL/GenBank/DDBJ databases">
        <authorList>
            <person name="Fu G.-Y."/>
        </authorList>
    </citation>
    <scope>NUCLEOTIDE SEQUENCE [LARGE SCALE GENOMIC DNA]</scope>
    <source>
        <strain evidence="3 4">SY39</strain>
    </source>
</reference>
<gene>
    <name evidence="3" type="ORF">C0099_10315</name>
</gene>
<dbReference type="SUPFAM" id="SSF143120">
    <property type="entry name" value="YefM-like"/>
    <property type="match status" value="1"/>
</dbReference>
<comment type="function">
    <text evidence="2">Antitoxin component of a type II toxin-antitoxin (TA) system.</text>
</comment>
<dbReference type="Proteomes" id="UP000242205">
    <property type="component" value="Chromosome"/>
</dbReference>
<dbReference type="InterPro" id="IPR036165">
    <property type="entry name" value="YefM-like_sf"/>
</dbReference>
<keyword evidence="4" id="KW-1185">Reference proteome</keyword>
<dbReference type="RefSeq" id="WP_102247337.1">
    <property type="nucleotide sequence ID" value="NZ_CP025682.1"/>
</dbReference>
<proteinExistence type="inferred from homology"/>
<organism evidence="3 4">
    <name type="scientific">Pseudazoarcus pumilus</name>
    <dbReference type="NCBI Taxonomy" id="2067960"/>
    <lineage>
        <taxon>Bacteria</taxon>
        <taxon>Pseudomonadati</taxon>
        <taxon>Pseudomonadota</taxon>
        <taxon>Betaproteobacteria</taxon>
        <taxon>Rhodocyclales</taxon>
        <taxon>Zoogloeaceae</taxon>
        <taxon>Pseudazoarcus</taxon>
    </lineage>
</organism>